<dbReference type="InterPro" id="IPR042467">
    <property type="entry name" value="Peptidase_C65_otubain_sub2"/>
</dbReference>
<evidence type="ECO:0000256" key="1">
    <source>
        <dbReference type="ARBA" id="ARBA00000707"/>
    </source>
</evidence>
<dbReference type="GO" id="GO:0004843">
    <property type="term" value="F:cysteine-type deubiquitinase activity"/>
    <property type="evidence" value="ECO:0007669"/>
    <property type="project" value="UniProtKB-EC"/>
</dbReference>
<dbReference type="AlphaFoldDB" id="A0A9P5YNE3"/>
<dbReference type="InterPro" id="IPR038765">
    <property type="entry name" value="Papain-like_cys_pep_sf"/>
</dbReference>
<comment type="catalytic activity">
    <reaction evidence="1">
        <text>Thiol-dependent hydrolysis of ester, thioester, amide, peptide and isopeptide bonds formed by the C-terminal Gly of ubiquitin (a 76-residue protein attached to proteins as an intracellular targeting signal).</text>
        <dbReference type="EC" id="3.4.19.12"/>
    </reaction>
</comment>
<dbReference type="Gene3D" id="3.30.200.60">
    <property type="entry name" value="Peptidase C65 Otubain, subdomain 1"/>
    <property type="match status" value="1"/>
</dbReference>
<dbReference type="Pfam" id="PF10275">
    <property type="entry name" value="Peptidase_C65"/>
    <property type="match status" value="1"/>
</dbReference>
<keyword evidence="6" id="KW-0788">Thiol protease</keyword>
<dbReference type="GO" id="GO:0005634">
    <property type="term" value="C:nucleus"/>
    <property type="evidence" value="ECO:0007669"/>
    <property type="project" value="TreeGrafter"/>
</dbReference>
<dbReference type="EC" id="3.4.19.12" evidence="2"/>
<evidence type="ECO:0000256" key="5">
    <source>
        <dbReference type="ARBA" id="ARBA00022801"/>
    </source>
</evidence>
<dbReference type="Gene3D" id="1.20.1300.20">
    <property type="entry name" value="Peptidase C65 Otubain, subdomain 2"/>
    <property type="match status" value="1"/>
</dbReference>
<proteinExistence type="predicted"/>
<dbReference type="CDD" id="cd22749">
    <property type="entry name" value="Otubain_C65"/>
    <property type="match status" value="1"/>
</dbReference>
<dbReference type="InterPro" id="IPR019400">
    <property type="entry name" value="Peptidase_C65_otubain"/>
</dbReference>
<protein>
    <recommendedName>
        <fullName evidence="2">ubiquitinyl hydrolase 1</fullName>
        <ecNumber evidence="2">3.4.19.12</ecNumber>
    </recommendedName>
</protein>
<evidence type="ECO:0000256" key="4">
    <source>
        <dbReference type="ARBA" id="ARBA00022786"/>
    </source>
</evidence>
<comment type="caution">
    <text evidence="7">The sequence shown here is derived from an EMBL/GenBank/DDBJ whole genome shotgun (WGS) entry which is preliminary data.</text>
</comment>
<evidence type="ECO:0000313" key="7">
    <source>
        <dbReference type="EMBL" id="KAF9472031.1"/>
    </source>
</evidence>
<name>A0A9P5YNE3_9AGAR</name>
<evidence type="ECO:0000256" key="6">
    <source>
        <dbReference type="ARBA" id="ARBA00022807"/>
    </source>
</evidence>
<sequence>MNQDLYNDSVPARAFIDTVAPMTDLRTEYENGSVTFVKQIDWLIDKGYKHVRRTRALGFAYINSLIELPPSERDIAVATALSLLETTPAILDGAGIEKLVYEDYYDVLKELVEKVLNGLTEAALLETFQNPEYSNSIVLYLRLLTSAQIRLKRDNYEGFLVHPDTKEPMDVDSFTANIVQAMGKEADNVEIDALSNALKINLDLAYLNGASGDGHVDFIQFRNDLDVSKLPLVLLYRPGHYDILVKDSP</sequence>
<evidence type="ECO:0000313" key="8">
    <source>
        <dbReference type="Proteomes" id="UP000807469"/>
    </source>
</evidence>
<dbReference type="GO" id="GO:0043130">
    <property type="term" value="F:ubiquitin binding"/>
    <property type="evidence" value="ECO:0007669"/>
    <property type="project" value="TreeGrafter"/>
</dbReference>
<keyword evidence="5" id="KW-0378">Hydrolase</keyword>
<dbReference type="PANTHER" id="PTHR12931:SF15">
    <property type="entry name" value="UBIQUITIN THIOESTERASE OTUBAIN-LIKE"/>
    <property type="match status" value="1"/>
</dbReference>
<keyword evidence="8" id="KW-1185">Reference proteome</keyword>
<accession>A0A9P5YNE3</accession>
<keyword evidence="4" id="KW-0833">Ubl conjugation pathway</keyword>
<dbReference type="Proteomes" id="UP000807469">
    <property type="component" value="Unassembled WGS sequence"/>
</dbReference>
<evidence type="ECO:0000256" key="3">
    <source>
        <dbReference type="ARBA" id="ARBA00022670"/>
    </source>
</evidence>
<organism evidence="7 8">
    <name type="scientific">Pholiota conissans</name>
    <dbReference type="NCBI Taxonomy" id="109636"/>
    <lineage>
        <taxon>Eukaryota</taxon>
        <taxon>Fungi</taxon>
        <taxon>Dikarya</taxon>
        <taxon>Basidiomycota</taxon>
        <taxon>Agaricomycotina</taxon>
        <taxon>Agaricomycetes</taxon>
        <taxon>Agaricomycetidae</taxon>
        <taxon>Agaricales</taxon>
        <taxon>Agaricineae</taxon>
        <taxon>Strophariaceae</taxon>
        <taxon>Pholiota</taxon>
    </lineage>
</organism>
<reference evidence="7" key="1">
    <citation type="submission" date="2020-11" db="EMBL/GenBank/DDBJ databases">
        <authorList>
            <consortium name="DOE Joint Genome Institute"/>
            <person name="Ahrendt S."/>
            <person name="Riley R."/>
            <person name="Andreopoulos W."/>
            <person name="Labutti K."/>
            <person name="Pangilinan J."/>
            <person name="Ruiz-Duenas F.J."/>
            <person name="Barrasa J.M."/>
            <person name="Sanchez-Garcia M."/>
            <person name="Camarero S."/>
            <person name="Miyauchi S."/>
            <person name="Serrano A."/>
            <person name="Linde D."/>
            <person name="Babiker R."/>
            <person name="Drula E."/>
            <person name="Ayuso-Fernandez I."/>
            <person name="Pacheco R."/>
            <person name="Padilla G."/>
            <person name="Ferreira P."/>
            <person name="Barriuso J."/>
            <person name="Kellner H."/>
            <person name="Castanera R."/>
            <person name="Alfaro M."/>
            <person name="Ramirez L."/>
            <person name="Pisabarro A.G."/>
            <person name="Kuo A."/>
            <person name="Tritt A."/>
            <person name="Lipzen A."/>
            <person name="He G."/>
            <person name="Yan M."/>
            <person name="Ng V."/>
            <person name="Cullen D."/>
            <person name="Martin F."/>
            <person name="Rosso M.-N."/>
            <person name="Henrissat B."/>
            <person name="Hibbett D."/>
            <person name="Martinez A.T."/>
            <person name="Grigoriev I.V."/>
        </authorList>
    </citation>
    <scope>NUCLEOTIDE SEQUENCE</scope>
    <source>
        <strain evidence="7">CIRM-BRFM 674</strain>
    </source>
</reference>
<dbReference type="EMBL" id="MU155588">
    <property type="protein sequence ID" value="KAF9472031.1"/>
    <property type="molecule type" value="Genomic_DNA"/>
</dbReference>
<gene>
    <name evidence="7" type="ORF">BDN70DRAFT_510349</name>
</gene>
<dbReference type="PANTHER" id="PTHR12931">
    <property type="entry name" value="UBIQUITIN THIOLESTERASE PROTEIN OTUB"/>
    <property type="match status" value="1"/>
</dbReference>
<dbReference type="OrthoDB" id="18915at2759"/>
<dbReference type="GO" id="GO:0071108">
    <property type="term" value="P:protein K48-linked deubiquitination"/>
    <property type="evidence" value="ECO:0007669"/>
    <property type="project" value="TreeGrafter"/>
</dbReference>
<dbReference type="GO" id="GO:0006508">
    <property type="term" value="P:proteolysis"/>
    <property type="evidence" value="ECO:0007669"/>
    <property type="project" value="UniProtKB-KW"/>
</dbReference>
<dbReference type="InterPro" id="IPR042468">
    <property type="entry name" value="Peptidase_C65_otubain_sub1"/>
</dbReference>
<dbReference type="SUPFAM" id="SSF54001">
    <property type="entry name" value="Cysteine proteinases"/>
    <property type="match status" value="1"/>
</dbReference>
<keyword evidence="3" id="KW-0645">Protease</keyword>
<evidence type="ECO:0000256" key="2">
    <source>
        <dbReference type="ARBA" id="ARBA00012759"/>
    </source>
</evidence>